<dbReference type="KEGG" id="mpaf:R5R33_04215"/>
<dbReference type="InterPro" id="IPR041966">
    <property type="entry name" value="LOTUS-like"/>
</dbReference>
<keyword evidence="4" id="KW-1185">Reference proteome</keyword>
<dbReference type="AlphaFoldDB" id="A0AAU0N0N8"/>
<dbReference type="CDD" id="cd10146">
    <property type="entry name" value="LabA_like_C"/>
    <property type="match status" value="1"/>
</dbReference>
<dbReference type="Gene3D" id="3.40.50.1010">
    <property type="entry name" value="5'-nuclease"/>
    <property type="match status" value="1"/>
</dbReference>
<evidence type="ECO:0000313" key="4">
    <source>
        <dbReference type="Proteomes" id="UP001302477"/>
    </source>
</evidence>
<dbReference type="RefSeq" id="WP_318954797.1">
    <property type="nucleotide sequence ID" value="NZ_CP137555.1"/>
</dbReference>
<dbReference type="PANTHER" id="PTHR35811">
    <property type="entry name" value="SLR1870 PROTEIN"/>
    <property type="match status" value="1"/>
</dbReference>
<reference evidence="3 4" key="1">
    <citation type="submission" date="2023-10" db="EMBL/GenBank/DDBJ databases">
        <title>Description of Microbulbifer bruguierae sp. nov., isolated from the sediments of mangrove plant Bruguiera sexangula and comparative genomic analyses of the genus Microbulbifer.</title>
        <authorList>
            <person name="Long M."/>
        </authorList>
    </citation>
    <scope>NUCLEOTIDE SEQUENCE [LARGE SCALE GENOMIC DNA]</scope>
    <source>
        <strain evidence="3 4">SPO729</strain>
    </source>
</reference>
<sequence>MKDLDDHKKIAVLIDADNAQYSKVKAILDEISAHGHIVIKRAYGDWSSDNLKNWKKSLNELAIQPVQQFAYTTGKNSTDASMIIDAMDLLYSKRFDAFALVSSDSDFTKLASRLREDELFVFGVGERKTPISFRNSCDDFIFTENLGGDESTQEKTAGKPKELESKKTLNDPAELIPLLTRAWEQFQDDSGWANASAAGSFLKRSMPDFDPRSYGASKFWQLLDSLKGKLDIAKKEGNQISYRVSLPKAKAKSKPQGQTVAPREEEHA</sequence>
<dbReference type="PANTHER" id="PTHR35811:SF1">
    <property type="entry name" value="HTH OST-TYPE DOMAIN-CONTAINING PROTEIN"/>
    <property type="match status" value="1"/>
</dbReference>
<feature type="domain" description="HTH OST-type" evidence="2">
    <location>
        <begin position="171"/>
        <end position="246"/>
    </location>
</feature>
<dbReference type="EMBL" id="CP137555">
    <property type="protein sequence ID" value="WOX06340.1"/>
    <property type="molecule type" value="Genomic_DNA"/>
</dbReference>
<organism evidence="3 4">
    <name type="scientific">Microbulbifer pacificus</name>
    <dbReference type="NCBI Taxonomy" id="407164"/>
    <lineage>
        <taxon>Bacteria</taxon>
        <taxon>Pseudomonadati</taxon>
        <taxon>Pseudomonadota</taxon>
        <taxon>Gammaproteobacteria</taxon>
        <taxon>Cellvibrionales</taxon>
        <taxon>Microbulbiferaceae</taxon>
        <taxon>Microbulbifer</taxon>
    </lineage>
</organism>
<dbReference type="Gene3D" id="3.30.420.610">
    <property type="entry name" value="LOTUS domain-like"/>
    <property type="match status" value="1"/>
</dbReference>
<accession>A0AAU0N0N8</accession>
<feature type="region of interest" description="Disordered" evidence="1">
    <location>
        <begin position="246"/>
        <end position="268"/>
    </location>
</feature>
<gene>
    <name evidence="3" type="ORF">R5R33_04215</name>
</gene>
<dbReference type="Proteomes" id="UP001302477">
    <property type="component" value="Chromosome"/>
</dbReference>
<dbReference type="Pfam" id="PF12872">
    <property type="entry name" value="OST-HTH"/>
    <property type="match status" value="1"/>
</dbReference>
<dbReference type="InterPro" id="IPR025605">
    <property type="entry name" value="OST-HTH/LOTUS_dom"/>
</dbReference>
<evidence type="ECO:0000256" key="1">
    <source>
        <dbReference type="SAM" id="MobiDB-lite"/>
    </source>
</evidence>
<dbReference type="GO" id="GO:0004540">
    <property type="term" value="F:RNA nuclease activity"/>
    <property type="evidence" value="ECO:0007669"/>
    <property type="project" value="InterPro"/>
</dbReference>
<dbReference type="Pfam" id="PF01936">
    <property type="entry name" value="NYN"/>
    <property type="match status" value="1"/>
</dbReference>
<evidence type="ECO:0000313" key="3">
    <source>
        <dbReference type="EMBL" id="WOX06340.1"/>
    </source>
</evidence>
<proteinExistence type="predicted"/>
<dbReference type="PROSITE" id="PS51644">
    <property type="entry name" value="HTH_OST"/>
    <property type="match status" value="1"/>
</dbReference>
<dbReference type="InterPro" id="IPR021139">
    <property type="entry name" value="NYN"/>
</dbReference>
<dbReference type="CDD" id="cd11297">
    <property type="entry name" value="PIN_LabA-like_N_1"/>
    <property type="match status" value="1"/>
</dbReference>
<protein>
    <submittedName>
        <fullName evidence="3">NYN domain-containing protein</fullName>
    </submittedName>
</protein>
<name>A0AAU0N0N8_9GAMM</name>
<evidence type="ECO:0000259" key="2">
    <source>
        <dbReference type="PROSITE" id="PS51644"/>
    </source>
</evidence>